<dbReference type="Pfam" id="PF04336">
    <property type="entry name" value="ACP_PD"/>
    <property type="match status" value="1"/>
</dbReference>
<evidence type="ECO:0000256" key="2">
    <source>
        <dbReference type="ARBA" id="ARBA00022801"/>
    </source>
</evidence>
<name>A0ABQ5ML87_9FLAO</name>
<protein>
    <submittedName>
        <fullName evidence="4">ACP phosphodiesterase</fullName>
    </submittedName>
</protein>
<dbReference type="PIRSF" id="PIRSF011489">
    <property type="entry name" value="DUF479"/>
    <property type="match status" value="1"/>
</dbReference>
<dbReference type="Proteomes" id="UP001143543">
    <property type="component" value="Unassembled WGS sequence"/>
</dbReference>
<dbReference type="EMBL" id="BRVO01000003">
    <property type="protein sequence ID" value="GLB50166.1"/>
    <property type="molecule type" value="Genomic_DNA"/>
</dbReference>
<keyword evidence="5" id="KW-1185">Reference proteome</keyword>
<evidence type="ECO:0000313" key="4">
    <source>
        <dbReference type="EMBL" id="GLB50166.1"/>
    </source>
</evidence>
<comment type="caution">
    <text evidence="4">The sequence shown here is derived from an EMBL/GenBank/DDBJ whole genome shotgun (WGS) entry which is preliminary data.</text>
</comment>
<evidence type="ECO:0000256" key="3">
    <source>
        <dbReference type="ARBA" id="ARBA00023098"/>
    </source>
</evidence>
<dbReference type="PANTHER" id="PTHR38764">
    <property type="entry name" value="ACYL CARRIER PROTEIN PHOSPHODIESTERASE"/>
    <property type="match status" value="1"/>
</dbReference>
<keyword evidence="3" id="KW-0443">Lipid metabolism</keyword>
<accession>A0ABQ5ML87</accession>
<organism evidence="4 5">
    <name type="scientific">Neptunitalea lumnitzerae</name>
    <dbReference type="NCBI Taxonomy" id="2965509"/>
    <lineage>
        <taxon>Bacteria</taxon>
        <taxon>Pseudomonadati</taxon>
        <taxon>Bacteroidota</taxon>
        <taxon>Flavobacteriia</taxon>
        <taxon>Flavobacteriales</taxon>
        <taxon>Flavobacteriaceae</taxon>
        <taxon>Neptunitalea</taxon>
    </lineage>
</organism>
<proteinExistence type="predicted"/>
<keyword evidence="1" id="KW-0444">Lipid biosynthesis</keyword>
<evidence type="ECO:0000256" key="1">
    <source>
        <dbReference type="ARBA" id="ARBA00022516"/>
    </source>
</evidence>
<dbReference type="InterPro" id="IPR007431">
    <property type="entry name" value="ACP_PD"/>
</dbReference>
<gene>
    <name evidence="4" type="ORF">Y10_25340</name>
</gene>
<dbReference type="PANTHER" id="PTHR38764:SF1">
    <property type="entry name" value="ACYL CARRIER PROTEIN PHOSPHODIESTERASE"/>
    <property type="match status" value="1"/>
</dbReference>
<evidence type="ECO:0000313" key="5">
    <source>
        <dbReference type="Proteomes" id="UP001143543"/>
    </source>
</evidence>
<dbReference type="RefSeq" id="WP_281765799.1">
    <property type="nucleotide sequence ID" value="NZ_BRVO01000003.1"/>
</dbReference>
<reference evidence="4" key="1">
    <citation type="submission" date="2022-07" db="EMBL/GenBank/DDBJ databases">
        <title>Taxonomy of Novel Oxalotrophic and Methylotrophic Bacteria.</title>
        <authorList>
            <person name="Sahin N."/>
            <person name="Tani A."/>
        </authorList>
    </citation>
    <scope>NUCLEOTIDE SEQUENCE</scope>
    <source>
        <strain evidence="4">Y10</strain>
    </source>
</reference>
<keyword evidence="2" id="KW-0378">Hydrolase</keyword>
<sequence>MNYLAHIYLSGDNDLLKIGNFIADGIKGKQYVNYPDEIQKGILLHRAIDSYTDAHPIVKQSTKKLHATHGHYSGVIVDMYYDHFLAKNWSKFDSTPLPEYATVFYKLLQEHTAMLPERILKLMKPMITYNWLVMYESLDGIDTILKQMAHRTKFRGNLDIAIETLEAHYEALEHEFFQFFEELQEFVQLKLQEL</sequence>